<feature type="compositionally biased region" description="Pro residues" evidence="1">
    <location>
        <begin position="388"/>
        <end position="403"/>
    </location>
</feature>
<evidence type="ECO:0000313" key="3">
    <source>
        <dbReference type="Proteomes" id="UP000030672"/>
    </source>
</evidence>
<organism evidence="2 3">
    <name type="scientific">Aureobasidium melanogenum (strain CBS 110374)</name>
    <name type="common">Aureobasidium pullulans var. melanogenum</name>
    <dbReference type="NCBI Taxonomy" id="1043003"/>
    <lineage>
        <taxon>Eukaryota</taxon>
        <taxon>Fungi</taxon>
        <taxon>Dikarya</taxon>
        <taxon>Ascomycota</taxon>
        <taxon>Pezizomycotina</taxon>
        <taxon>Dothideomycetes</taxon>
        <taxon>Dothideomycetidae</taxon>
        <taxon>Dothideales</taxon>
        <taxon>Saccotheciaceae</taxon>
        <taxon>Aureobasidium</taxon>
    </lineage>
</organism>
<feature type="compositionally biased region" description="Polar residues" evidence="1">
    <location>
        <begin position="421"/>
        <end position="435"/>
    </location>
</feature>
<dbReference type="HOGENOM" id="CLU_449743_0_0_1"/>
<feature type="compositionally biased region" description="Pro residues" evidence="1">
    <location>
        <begin position="516"/>
        <end position="525"/>
    </location>
</feature>
<dbReference type="RefSeq" id="XP_040879100.1">
    <property type="nucleotide sequence ID" value="XM_041024767.1"/>
</dbReference>
<evidence type="ECO:0000313" key="2">
    <source>
        <dbReference type="EMBL" id="KEQ62077.1"/>
    </source>
</evidence>
<feature type="compositionally biased region" description="Acidic residues" evidence="1">
    <location>
        <begin position="568"/>
        <end position="584"/>
    </location>
</feature>
<dbReference type="Proteomes" id="UP000030672">
    <property type="component" value="Unassembled WGS sequence"/>
</dbReference>
<feature type="region of interest" description="Disordered" evidence="1">
    <location>
        <begin position="136"/>
        <end position="209"/>
    </location>
</feature>
<evidence type="ECO:0000256" key="1">
    <source>
        <dbReference type="SAM" id="MobiDB-lite"/>
    </source>
</evidence>
<protein>
    <submittedName>
        <fullName evidence="2">Uncharacterized protein</fullName>
    </submittedName>
</protein>
<feature type="compositionally biased region" description="Low complexity" evidence="1">
    <location>
        <begin position="478"/>
        <end position="495"/>
    </location>
</feature>
<feature type="compositionally biased region" description="Pro residues" evidence="1">
    <location>
        <begin position="200"/>
        <end position="209"/>
    </location>
</feature>
<proteinExistence type="predicted"/>
<feature type="region of interest" description="Disordered" evidence="1">
    <location>
        <begin position="377"/>
        <end position="607"/>
    </location>
</feature>
<dbReference type="EMBL" id="KL584835">
    <property type="protein sequence ID" value="KEQ62077.1"/>
    <property type="molecule type" value="Genomic_DNA"/>
</dbReference>
<feature type="compositionally biased region" description="Polar residues" evidence="1">
    <location>
        <begin position="461"/>
        <end position="474"/>
    </location>
</feature>
<sequence>MANDKQQNQQSRAPKLDTHAVVRFLLQEPRMPHPLVTGLGTIMLWLEAMQTSMSRSYLMTNRGRFLDAWREYGSSMPFTRAQAEEYMRIHGEDLTAPVLSNIWRPAQAPSTPVSRHQSRRDWKEWLDDFRAQQMRAQADDGRNFVSQSPIVARPGDDSDNDMVITPAVSVPVPPRAPAQTSNEDKQEKMKSPAQRAGPPVVQPPPTAPTPVDPYQRLEDQYGKDWESILKSGQLARSAPAAVRPSSESRFIVTHEQQEQMRSTFSNYYAERASELIRNQSSNAIAEFEEGRVEALQLDAYNEDLDNQEPAAPVASRRPAPRSTKDKDEAMARALQQQGYEQADSDSDDLSLISEVLAAASRGMEQEAAQSRNVLTLRSGPGRSLASPQPSPPMSQPVSSPPTLPTSTPTYSSMNSPIPGARTNNRVRTAAGNQQAPGAVVKPASRPSSRSPNKFRPWPALQSATRSPASTSGTLWNEPLSSATATPCSSPTPSAPRNFRDAGDSRPAQGMSAATLMPPPPLPPRLSQPAANETAPAPVQAARVNNSNDLGTASRARRQAGSGNRGEFDWIDYNDMENPNDDYEPPESPQGDSQGRFYEDYEDSSDIE</sequence>
<reference evidence="2 3" key="1">
    <citation type="journal article" date="2014" name="BMC Genomics">
        <title>Genome sequencing of four Aureobasidium pullulans varieties: biotechnological potential, stress tolerance, and description of new species.</title>
        <authorList>
            <person name="Gostin Ar C."/>
            <person name="Ohm R.A."/>
            <person name="Kogej T."/>
            <person name="Sonjak S."/>
            <person name="Turk M."/>
            <person name="Zajc J."/>
            <person name="Zalar P."/>
            <person name="Grube M."/>
            <person name="Sun H."/>
            <person name="Han J."/>
            <person name="Sharma A."/>
            <person name="Chiniquy J."/>
            <person name="Ngan C.Y."/>
            <person name="Lipzen A."/>
            <person name="Barry K."/>
            <person name="Grigoriev I.V."/>
            <person name="Gunde-Cimerman N."/>
        </authorList>
    </citation>
    <scope>NUCLEOTIDE SEQUENCE [LARGE SCALE GENOMIC DNA]</scope>
    <source>
        <strain evidence="2 3">CBS 110374</strain>
    </source>
</reference>
<feature type="region of interest" description="Disordered" evidence="1">
    <location>
        <begin position="306"/>
        <end position="328"/>
    </location>
</feature>
<dbReference type="GeneID" id="63918140"/>
<gene>
    <name evidence="2" type="ORF">M437DRAFT_66525</name>
</gene>
<feature type="compositionally biased region" description="Low complexity" evidence="1">
    <location>
        <begin position="309"/>
        <end position="321"/>
    </location>
</feature>
<keyword evidence="3" id="KW-1185">Reference proteome</keyword>
<dbReference type="AlphaFoldDB" id="A0A074VWH5"/>
<name>A0A074VWH5_AURM1</name>
<accession>A0A074VWH5</accession>